<organism evidence="7">
    <name type="scientific">marine sediment metagenome</name>
    <dbReference type="NCBI Taxonomy" id="412755"/>
    <lineage>
        <taxon>unclassified sequences</taxon>
        <taxon>metagenomes</taxon>
        <taxon>ecological metagenomes</taxon>
    </lineage>
</organism>
<dbReference type="GO" id="GO:0046872">
    <property type="term" value="F:metal ion binding"/>
    <property type="evidence" value="ECO:0007669"/>
    <property type="project" value="UniProtKB-KW"/>
</dbReference>
<keyword evidence="3" id="KW-0408">Iron</keyword>
<dbReference type="EMBL" id="BART01034311">
    <property type="protein sequence ID" value="GAH16442.1"/>
    <property type="molecule type" value="Genomic_DNA"/>
</dbReference>
<reference evidence="7" key="1">
    <citation type="journal article" date="2014" name="Front. Microbiol.">
        <title>High frequency of phylogenetically diverse reductive dehalogenase-homologous genes in deep subseafloor sedimentary metagenomes.</title>
        <authorList>
            <person name="Kawai M."/>
            <person name="Futagami T."/>
            <person name="Toyoda A."/>
            <person name="Takaki Y."/>
            <person name="Nishi S."/>
            <person name="Hori S."/>
            <person name="Arai W."/>
            <person name="Tsubouchi T."/>
            <person name="Morono Y."/>
            <person name="Uchiyama I."/>
            <person name="Ito T."/>
            <person name="Fujiyama A."/>
            <person name="Inagaki F."/>
            <person name="Takami H."/>
        </authorList>
    </citation>
    <scope>NUCLEOTIDE SEQUENCE</scope>
    <source>
        <strain evidence="7">Expedition CK06-06</strain>
    </source>
</reference>
<evidence type="ECO:0000313" key="7">
    <source>
        <dbReference type="EMBL" id="GAH16442.1"/>
    </source>
</evidence>
<comment type="caution">
    <text evidence="7">The sequence shown here is derived from an EMBL/GenBank/DDBJ whole genome shotgun (WGS) entry which is preliminary data.</text>
</comment>
<keyword evidence="4" id="KW-0411">Iron-sulfur</keyword>
<dbReference type="AlphaFoldDB" id="X1D877"/>
<name>X1D877_9ZZZZ</name>
<evidence type="ECO:0000256" key="5">
    <source>
        <dbReference type="ARBA" id="ARBA00023601"/>
    </source>
</evidence>
<feature type="domain" description="Radical SAM core" evidence="6">
    <location>
        <begin position="18"/>
        <end position="77"/>
    </location>
</feature>
<dbReference type="SUPFAM" id="SSF102114">
    <property type="entry name" value="Radical SAM enzymes"/>
    <property type="match status" value="1"/>
</dbReference>
<dbReference type="GO" id="GO:0051536">
    <property type="term" value="F:iron-sulfur cluster binding"/>
    <property type="evidence" value="ECO:0007669"/>
    <property type="project" value="UniProtKB-KW"/>
</dbReference>
<dbReference type="PANTHER" id="PTHR43273">
    <property type="entry name" value="ANAEROBIC SULFATASE-MATURATING ENZYME HOMOLOG ASLB-RELATED"/>
    <property type="match status" value="1"/>
</dbReference>
<protein>
    <recommendedName>
        <fullName evidence="6">Radical SAM core domain-containing protein</fullName>
    </recommendedName>
</protein>
<evidence type="ECO:0000256" key="1">
    <source>
        <dbReference type="ARBA" id="ARBA00022691"/>
    </source>
</evidence>
<dbReference type="InterPro" id="IPR058240">
    <property type="entry name" value="rSAM_sf"/>
</dbReference>
<keyword evidence="2" id="KW-0479">Metal-binding</keyword>
<dbReference type="SFLD" id="SFLDS00029">
    <property type="entry name" value="Radical_SAM"/>
    <property type="match status" value="1"/>
</dbReference>
<dbReference type="Gene3D" id="3.20.20.70">
    <property type="entry name" value="Aldolase class I"/>
    <property type="match status" value="1"/>
</dbReference>
<keyword evidence="1" id="KW-0949">S-adenosyl-L-methionine</keyword>
<evidence type="ECO:0000256" key="2">
    <source>
        <dbReference type="ARBA" id="ARBA00022723"/>
    </source>
</evidence>
<sequence length="94" mass="10920">MTPTNVPPSFHLLAKPTGAVCNLNCAYCFFLTKEKLYPGSRFRMTDELLEEYIRQYIDAQQIPEVTISWQGGEPTLMGVDFFKKSIEYQQKYKN</sequence>
<evidence type="ECO:0000256" key="3">
    <source>
        <dbReference type="ARBA" id="ARBA00023004"/>
    </source>
</evidence>
<dbReference type="PANTHER" id="PTHR43273:SF3">
    <property type="entry name" value="ANAEROBIC SULFATASE-MATURATING ENZYME HOMOLOG ASLB-RELATED"/>
    <property type="match status" value="1"/>
</dbReference>
<accession>X1D877</accession>
<evidence type="ECO:0000259" key="6">
    <source>
        <dbReference type="Pfam" id="PF04055"/>
    </source>
</evidence>
<feature type="non-terminal residue" evidence="7">
    <location>
        <position position="94"/>
    </location>
</feature>
<dbReference type="GO" id="GO:0016491">
    <property type="term" value="F:oxidoreductase activity"/>
    <property type="evidence" value="ECO:0007669"/>
    <property type="project" value="InterPro"/>
</dbReference>
<dbReference type="Pfam" id="PF04055">
    <property type="entry name" value="Radical_SAM"/>
    <property type="match status" value="1"/>
</dbReference>
<dbReference type="InterPro" id="IPR007197">
    <property type="entry name" value="rSAM"/>
</dbReference>
<gene>
    <name evidence="7" type="ORF">S01H4_58681</name>
</gene>
<dbReference type="InterPro" id="IPR023867">
    <property type="entry name" value="Sulphatase_maturase_rSAM"/>
</dbReference>
<dbReference type="SFLD" id="SFLDG01067">
    <property type="entry name" value="SPASM/twitch_domain_containing"/>
    <property type="match status" value="1"/>
</dbReference>
<evidence type="ECO:0000256" key="4">
    <source>
        <dbReference type="ARBA" id="ARBA00023014"/>
    </source>
</evidence>
<dbReference type="InterPro" id="IPR013785">
    <property type="entry name" value="Aldolase_TIM"/>
</dbReference>
<comment type="similarity">
    <text evidence="5">Belongs to the radical SAM superfamily. Anaerobic sulfatase-maturating enzyme family.</text>
</comment>
<proteinExistence type="inferred from homology"/>